<dbReference type="SUPFAM" id="SSF64307">
    <property type="entry name" value="SirA-like"/>
    <property type="match status" value="1"/>
</dbReference>
<accession>A0ABW5CD71</accession>
<organism evidence="2 3">
    <name type="scientific">Phaeospirillum tilakii</name>
    <dbReference type="NCBI Taxonomy" id="741673"/>
    <lineage>
        <taxon>Bacteria</taxon>
        <taxon>Pseudomonadati</taxon>
        <taxon>Pseudomonadota</taxon>
        <taxon>Alphaproteobacteria</taxon>
        <taxon>Rhodospirillales</taxon>
        <taxon>Rhodospirillaceae</taxon>
        <taxon>Phaeospirillum</taxon>
    </lineage>
</organism>
<dbReference type="InterPro" id="IPR036868">
    <property type="entry name" value="TusA-like_sf"/>
</dbReference>
<name>A0ABW5CD71_9PROT</name>
<dbReference type="PROSITE" id="PS01148">
    <property type="entry name" value="UPF0033"/>
    <property type="match status" value="1"/>
</dbReference>
<feature type="domain" description="UPF0033" evidence="1">
    <location>
        <begin position="18"/>
        <end position="42"/>
    </location>
</feature>
<dbReference type="Gene3D" id="3.30.110.40">
    <property type="entry name" value="TusA-like domain"/>
    <property type="match status" value="1"/>
</dbReference>
<dbReference type="RefSeq" id="WP_377318225.1">
    <property type="nucleotide sequence ID" value="NZ_JBHUIY010000039.1"/>
</dbReference>
<keyword evidence="3" id="KW-1185">Reference proteome</keyword>
<dbReference type="CDD" id="cd00291">
    <property type="entry name" value="SirA_YedF_YeeD"/>
    <property type="match status" value="1"/>
</dbReference>
<dbReference type="InterPro" id="IPR001455">
    <property type="entry name" value="TusA-like"/>
</dbReference>
<protein>
    <submittedName>
        <fullName evidence="2">Sulfurtransferase TusA family protein</fullName>
    </submittedName>
</protein>
<gene>
    <name evidence="2" type="ORF">ACFSNB_15605</name>
</gene>
<dbReference type="Proteomes" id="UP001597296">
    <property type="component" value="Unassembled WGS sequence"/>
</dbReference>
<proteinExistence type="predicted"/>
<reference evidence="3" key="1">
    <citation type="journal article" date="2019" name="Int. J. Syst. Evol. Microbiol.">
        <title>The Global Catalogue of Microorganisms (GCM) 10K type strain sequencing project: providing services to taxonomists for standard genome sequencing and annotation.</title>
        <authorList>
            <consortium name="The Broad Institute Genomics Platform"/>
            <consortium name="The Broad Institute Genome Sequencing Center for Infectious Disease"/>
            <person name="Wu L."/>
            <person name="Ma J."/>
        </authorList>
    </citation>
    <scope>NUCLEOTIDE SEQUENCE [LARGE SCALE GENOMIC DNA]</scope>
    <source>
        <strain evidence="3">KCTC 15012</strain>
    </source>
</reference>
<dbReference type="EMBL" id="JBHUIY010000039">
    <property type="protein sequence ID" value="MFD2235234.1"/>
    <property type="molecule type" value="Genomic_DNA"/>
</dbReference>
<comment type="caution">
    <text evidence="2">The sequence shown here is derived from an EMBL/GenBank/DDBJ whole genome shotgun (WGS) entry which is preliminary data.</text>
</comment>
<sequence>MTMQDDSGRMTETPNYSLDIMGDVCPMTFVKAKLLLERMVSGESAEIWLKGREVIENVPRSIRELGHQILALTPIDQNDPDGPHRLLVIKS</sequence>
<evidence type="ECO:0000313" key="2">
    <source>
        <dbReference type="EMBL" id="MFD2235234.1"/>
    </source>
</evidence>
<evidence type="ECO:0000259" key="1">
    <source>
        <dbReference type="PROSITE" id="PS01148"/>
    </source>
</evidence>
<evidence type="ECO:0000313" key="3">
    <source>
        <dbReference type="Proteomes" id="UP001597296"/>
    </source>
</evidence>
<dbReference type="Pfam" id="PF01206">
    <property type="entry name" value="TusA"/>
    <property type="match status" value="1"/>
</dbReference>